<proteinExistence type="predicted"/>
<reference evidence="1 2" key="2">
    <citation type="journal article" date="2018" name="Annu Rev Anim Biosci">
        <title>Bat Biology, Genomes, and the Bat1K Project: To Generate Chromosome-Level Genomes for All Living Bat Species.</title>
        <authorList>
            <person name="Teeling E.C."/>
            <person name="Vernes S.C."/>
            <person name="Davalos L.M."/>
            <person name="Ray D.A."/>
            <person name="Gilbert M.T.P."/>
            <person name="Myers E."/>
        </authorList>
    </citation>
    <scope>NUCLEOTIDE SEQUENCE</scope>
</reference>
<reference evidence="2" key="3">
    <citation type="submission" date="2018-12" db="EMBL/GenBank/DDBJ databases">
        <title>G10K-VGP greater horseshoe bat female genome, primary haplotype.</title>
        <authorList>
            <person name="Teeling E."/>
            <person name="Myers G."/>
            <person name="Vernes S."/>
            <person name="Pippel M."/>
            <person name="Winkler S."/>
            <person name="Fedrigo O."/>
            <person name="Rhie A."/>
            <person name="Koren S."/>
            <person name="Phillippy A."/>
            <person name="Lewin H."/>
            <person name="Damas J."/>
            <person name="Howe K."/>
            <person name="Mountcastle J."/>
            <person name="Jarvis E.D."/>
        </authorList>
    </citation>
    <scope>NUCLEOTIDE SEQUENCE [LARGE SCALE GENOMIC DNA]</scope>
</reference>
<evidence type="ECO:0000313" key="2">
    <source>
        <dbReference type="Proteomes" id="UP000472240"/>
    </source>
</evidence>
<protein>
    <submittedName>
        <fullName evidence="1">Uncharacterized protein</fullName>
    </submittedName>
</protein>
<dbReference type="Proteomes" id="UP000472240">
    <property type="component" value="Chromosome 11"/>
</dbReference>
<reference evidence="1" key="4">
    <citation type="submission" date="2025-08" db="UniProtKB">
        <authorList>
            <consortium name="Ensembl"/>
        </authorList>
    </citation>
    <scope>IDENTIFICATION</scope>
</reference>
<dbReference type="Ensembl" id="ENSRFET00010030434.1">
    <property type="protein sequence ID" value="ENSRFEP00010028034.1"/>
    <property type="gene ID" value="ENSRFEG00010018641.1"/>
</dbReference>
<name>A0A671FWA9_RHIFE</name>
<keyword evidence="2" id="KW-1185">Reference proteome</keyword>
<reference evidence="1" key="5">
    <citation type="submission" date="2025-09" db="UniProtKB">
        <authorList>
            <consortium name="Ensembl"/>
        </authorList>
    </citation>
    <scope>IDENTIFICATION</scope>
</reference>
<evidence type="ECO:0000313" key="1">
    <source>
        <dbReference type="Ensembl" id="ENSRFEP00010028034.1"/>
    </source>
</evidence>
<dbReference type="InParanoid" id="A0A671FWA9"/>
<dbReference type="GeneTree" id="ENSGT00920000150769"/>
<reference evidence="1 2" key="1">
    <citation type="journal article" date="2015" name="Annu Rev Anim Biosci">
        <title>The Genome 10K Project: a way forward.</title>
        <authorList>
            <person name="Koepfli K.P."/>
            <person name="Paten B."/>
            <person name="O'Brien S.J."/>
            <person name="Koepfli K.P."/>
            <person name="Paten B."/>
            <person name="Antunes A."/>
            <person name="Belov K."/>
            <person name="Bustamante C."/>
            <person name="Castoe T.A."/>
            <person name="Clawson H."/>
            <person name="Crawford A.J."/>
            <person name="Diekhans M."/>
            <person name="Distel D."/>
            <person name="Durbin R."/>
            <person name="Earl D."/>
            <person name="Fujita M.K."/>
            <person name="Gamble T."/>
            <person name="Georges A."/>
            <person name="Gemmell N."/>
            <person name="Gilbert M.T."/>
            <person name="Graves J.M."/>
            <person name="Green R.E."/>
            <person name="Hickey G."/>
            <person name="Jarvis E.D."/>
            <person name="Johnson W."/>
            <person name="Komissarov A."/>
            <person name="Korf I."/>
            <person name="Kuhn R."/>
            <person name="Larkin D.M."/>
            <person name="Lewin H."/>
            <person name="Lopez J.V."/>
            <person name="Ma J."/>
            <person name="Marques-Bonet T."/>
            <person name="Miller W."/>
            <person name="Murphy R."/>
            <person name="Pevzner P."/>
            <person name="Shapiro B."/>
            <person name="Steiner C."/>
            <person name="Tamazian G."/>
            <person name="Venkatesh B."/>
            <person name="Wang J."/>
            <person name="Wayne R."/>
            <person name="Wiley E."/>
            <person name="Yang H."/>
            <person name="Zhang G."/>
            <person name="Haussler D."/>
            <person name="Ryder O."/>
            <person name="O'Brien S.J."/>
        </authorList>
    </citation>
    <scope>NUCLEOTIDE SEQUENCE</scope>
</reference>
<organism evidence="1 2">
    <name type="scientific">Rhinolophus ferrumequinum</name>
    <name type="common">Greater horseshoe bat</name>
    <dbReference type="NCBI Taxonomy" id="59479"/>
    <lineage>
        <taxon>Eukaryota</taxon>
        <taxon>Metazoa</taxon>
        <taxon>Chordata</taxon>
        <taxon>Craniata</taxon>
        <taxon>Vertebrata</taxon>
        <taxon>Euteleostomi</taxon>
        <taxon>Mammalia</taxon>
        <taxon>Eutheria</taxon>
        <taxon>Laurasiatheria</taxon>
        <taxon>Chiroptera</taxon>
        <taxon>Yinpterochiroptera</taxon>
        <taxon>Rhinolophoidea</taxon>
        <taxon>Rhinolophidae</taxon>
        <taxon>Rhinolophinae</taxon>
        <taxon>Rhinolophus</taxon>
    </lineage>
</organism>
<dbReference type="OMA" id="GRWIKRT"/>
<dbReference type="AlphaFoldDB" id="A0A671FWA9"/>
<accession>A0A671FWA9</accession>
<sequence length="139" mass="14239">QHEGGKLSHLCSSRCVVPEAPGRWIKRTGESLVPTALCSDCPVDGPLAGPILAVAAKAGGARAVVPRPSSRVDVGEEEADEAEAGEMKGTFRVCITGPRSGRACPPLTTTPAQVPTEIIAVPLTSSSPPRLSSSPSKFG</sequence>